<proteinExistence type="predicted"/>
<sequence length="67" mass="7736">MEQQVLIITRSEELVKLTALAKLCSKVFFDDLSLLVVAWRRVLDVLEFAMPEEGARGVEFDHSLWNE</sequence>
<dbReference type="Proteomes" id="UP001165122">
    <property type="component" value="Unassembled WGS sequence"/>
</dbReference>
<dbReference type="EMBL" id="BRXW01000617">
    <property type="protein sequence ID" value="GMH70284.1"/>
    <property type="molecule type" value="Genomic_DNA"/>
</dbReference>
<protein>
    <submittedName>
        <fullName evidence="1">Uncharacterized protein</fullName>
    </submittedName>
</protein>
<gene>
    <name evidence="1" type="ORF">TrLO_g1627</name>
</gene>
<accession>A0A9W7AL26</accession>
<comment type="caution">
    <text evidence="1">The sequence shown here is derived from an EMBL/GenBank/DDBJ whole genome shotgun (WGS) entry which is preliminary data.</text>
</comment>
<organism evidence="1 2">
    <name type="scientific">Triparma laevis f. longispina</name>
    <dbReference type="NCBI Taxonomy" id="1714387"/>
    <lineage>
        <taxon>Eukaryota</taxon>
        <taxon>Sar</taxon>
        <taxon>Stramenopiles</taxon>
        <taxon>Ochrophyta</taxon>
        <taxon>Bolidophyceae</taxon>
        <taxon>Parmales</taxon>
        <taxon>Triparmaceae</taxon>
        <taxon>Triparma</taxon>
    </lineage>
</organism>
<keyword evidence="2" id="KW-1185">Reference proteome</keyword>
<dbReference type="AlphaFoldDB" id="A0A9W7AL26"/>
<evidence type="ECO:0000313" key="1">
    <source>
        <dbReference type="EMBL" id="GMH70284.1"/>
    </source>
</evidence>
<evidence type="ECO:0000313" key="2">
    <source>
        <dbReference type="Proteomes" id="UP001165122"/>
    </source>
</evidence>
<name>A0A9W7AL26_9STRA</name>
<reference evidence="2" key="1">
    <citation type="journal article" date="2023" name="Commun. Biol.">
        <title>Genome analysis of Parmales, the sister group of diatoms, reveals the evolutionary specialization of diatoms from phago-mixotrophs to photoautotrophs.</title>
        <authorList>
            <person name="Ban H."/>
            <person name="Sato S."/>
            <person name="Yoshikawa S."/>
            <person name="Yamada K."/>
            <person name="Nakamura Y."/>
            <person name="Ichinomiya M."/>
            <person name="Sato N."/>
            <person name="Blanc-Mathieu R."/>
            <person name="Endo H."/>
            <person name="Kuwata A."/>
            <person name="Ogata H."/>
        </authorList>
    </citation>
    <scope>NUCLEOTIDE SEQUENCE [LARGE SCALE GENOMIC DNA]</scope>
    <source>
        <strain evidence="2">NIES 3700</strain>
    </source>
</reference>